<reference evidence="3 4" key="2">
    <citation type="journal article" date="2010" name="Stand. Genomic Sci.">
        <title>Complete genome sequence of Syntrophothermus lipocalidus type strain (TGB-C1).</title>
        <authorList>
            <person name="Djao O.D."/>
            <person name="Zhang X."/>
            <person name="Lucas S."/>
            <person name="Lapidus A."/>
            <person name="Del Rio T.G."/>
            <person name="Nolan M."/>
            <person name="Tice H."/>
            <person name="Cheng J.F."/>
            <person name="Han C."/>
            <person name="Tapia R."/>
            <person name="Goodwin L."/>
            <person name="Pitluck S."/>
            <person name="Liolios K."/>
            <person name="Ivanova N."/>
            <person name="Mavromatis K."/>
            <person name="Mikhailova N."/>
            <person name="Ovchinnikova G."/>
            <person name="Pati A."/>
            <person name="Brambilla E."/>
            <person name="Chen A."/>
            <person name="Palaniappan K."/>
            <person name="Land M."/>
            <person name="Hauser L."/>
            <person name="Chang Y.J."/>
            <person name="Jeffries C.D."/>
            <person name="Rohde M."/>
            <person name="Sikorski J."/>
            <person name="Spring S."/>
            <person name="Goker M."/>
            <person name="Detter J.C."/>
            <person name="Woyke T."/>
            <person name="Bristow J."/>
            <person name="Eisen J.A."/>
            <person name="Markowitz V."/>
            <person name="Hugenholtz P."/>
            <person name="Kyrpides N.C."/>
            <person name="Klenk H.P."/>
        </authorList>
    </citation>
    <scope>NUCLEOTIDE SEQUENCE [LARGE SCALE GENOMIC DNA]</scope>
    <source>
        <strain evidence="4">DSM 12680 / TGB-C1</strain>
    </source>
</reference>
<dbReference type="Gene3D" id="2.60.40.10">
    <property type="entry name" value="Immunoglobulins"/>
    <property type="match status" value="1"/>
</dbReference>
<dbReference type="KEGG" id="slp:Slip_0513"/>
<dbReference type="EMBL" id="CP002048">
    <property type="protein sequence ID" value="ADI01297.1"/>
    <property type="molecule type" value="Genomic_DNA"/>
</dbReference>
<protein>
    <submittedName>
        <fullName evidence="3">Carbohydrate-binding family 25 protein</fullName>
    </submittedName>
</protein>
<dbReference type="SMART" id="SM01066">
    <property type="entry name" value="CBM_25"/>
    <property type="match status" value="1"/>
</dbReference>
<dbReference type="STRING" id="643648.Slip_0513"/>
<dbReference type="Proteomes" id="UP000000378">
    <property type="component" value="Chromosome"/>
</dbReference>
<dbReference type="eggNOG" id="ENOG5032Z2V">
    <property type="taxonomic scope" value="Bacteria"/>
</dbReference>
<evidence type="ECO:0000259" key="2">
    <source>
        <dbReference type="SMART" id="SM01066"/>
    </source>
</evidence>
<proteinExistence type="predicted"/>
<keyword evidence="4" id="KW-1185">Reference proteome</keyword>
<sequence>MARAEIEGGVIAHPVPVTAGAEVNIKYNGLLAASGADAVYLHYGYGPADHWADVADLPMHRTSDGFEASIKVKSNDRLNFCFKDSANNWDNNSGKDWSYTIHSGRKP</sequence>
<dbReference type="InterPro" id="IPR013783">
    <property type="entry name" value="Ig-like_fold"/>
</dbReference>
<dbReference type="GO" id="GO:2001070">
    <property type="term" value="F:starch binding"/>
    <property type="evidence" value="ECO:0007669"/>
    <property type="project" value="InterPro"/>
</dbReference>
<gene>
    <name evidence="3" type="ordered locus">Slip_0513</name>
</gene>
<evidence type="ECO:0000256" key="1">
    <source>
        <dbReference type="SAM" id="MobiDB-lite"/>
    </source>
</evidence>
<dbReference type="InterPro" id="IPR005085">
    <property type="entry name" value="CBM25"/>
</dbReference>
<organism evidence="3 4">
    <name type="scientific">Syntrophothermus lipocalidus (strain DSM 12680 / TGB-C1)</name>
    <dbReference type="NCBI Taxonomy" id="643648"/>
    <lineage>
        <taxon>Bacteria</taxon>
        <taxon>Bacillati</taxon>
        <taxon>Bacillota</taxon>
        <taxon>Clostridia</taxon>
        <taxon>Eubacteriales</taxon>
        <taxon>Syntrophomonadaceae</taxon>
        <taxon>Syntrophothermus</taxon>
    </lineage>
</organism>
<dbReference type="AlphaFoldDB" id="D7CKR2"/>
<accession>D7CKR2</accession>
<dbReference type="OrthoDB" id="1683298at2"/>
<evidence type="ECO:0000313" key="4">
    <source>
        <dbReference type="Proteomes" id="UP000000378"/>
    </source>
</evidence>
<dbReference type="RefSeq" id="WP_013174699.1">
    <property type="nucleotide sequence ID" value="NC_014220.1"/>
</dbReference>
<name>D7CKR2_SYNLT</name>
<dbReference type="Pfam" id="PF16760">
    <property type="entry name" value="CBM53"/>
    <property type="match status" value="1"/>
</dbReference>
<feature type="domain" description="Carbohydrate binding module family 25" evidence="2">
    <location>
        <begin position="20"/>
        <end position="102"/>
    </location>
</feature>
<evidence type="ECO:0000313" key="3">
    <source>
        <dbReference type="EMBL" id="ADI01297.1"/>
    </source>
</evidence>
<dbReference type="HOGENOM" id="CLU_152619_0_0_9"/>
<dbReference type="CAZy" id="CBM25">
    <property type="family name" value="Carbohydrate-Binding Module Family 25"/>
</dbReference>
<reference evidence="4" key="1">
    <citation type="journal article" date="2010" name="Stand. Genomic Sci.">
        <title>Complete genome sequence of Syntrophothermus lipocalidus type strain (TGB-C1T).</title>
        <authorList>
            <consortium name="US DOE Joint Genome Institute (JGI-PGF)"/>
            <person name="Djao O."/>
            <person name="Zhang X."/>
            <person name="Lucas S."/>
            <person name="Lapidus A."/>
            <person name="Glavina Del Rio T."/>
            <person name="Nolan M."/>
            <person name="Tice H."/>
            <person name="Cheng J."/>
            <person name="Han C."/>
            <person name="Tapia R."/>
            <person name="Goodwin L."/>
            <person name="Pitluck S."/>
            <person name="Liolios K."/>
            <person name="Ivanova N."/>
            <person name="Mavromatis K."/>
            <person name="Mikhailova N."/>
            <person name="Ovchinnikova G."/>
            <person name="Pati A."/>
            <person name="Brambilla E."/>
            <person name="Chen A."/>
            <person name="Palaniappan K."/>
            <person name="Land M."/>
            <person name="Hauser L."/>
            <person name="Chang Y."/>
            <person name="Jeffries C."/>
            <person name="Rohde M."/>
            <person name="Sikorski J."/>
            <person name="Spring S."/>
            <person name="Goker M."/>
            <person name="Detter J."/>
            <person name="Woyke T."/>
            <person name="Bristow J."/>
            <person name="Eisen J."/>
            <person name="Markowitz V."/>
            <person name="Hugenholtz P."/>
            <person name="Kyrpides N."/>
            <person name="Klenk H."/>
        </authorList>
    </citation>
    <scope>NUCLEOTIDE SEQUENCE [LARGE SCALE GENOMIC DNA]</scope>
    <source>
        <strain evidence="4">DSM 12680 / TGB-C1</strain>
    </source>
</reference>
<feature type="region of interest" description="Disordered" evidence="1">
    <location>
        <begin position="87"/>
        <end position="107"/>
    </location>
</feature>